<reference evidence="2 3" key="1">
    <citation type="submission" date="2019-04" db="EMBL/GenBank/DDBJ databases">
        <title>Streptomyces oryziradicis sp. nov., a novel actinomycete isolated from rhizosphere soil of rice (Oryza sativa L.).</title>
        <authorList>
            <person name="Li C."/>
        </authorList>
    </citation>
    <scope>NUCLEOTIDE SEQUENCE [LARGE SCALE GENOMIC DNA]</scope>
    <source>
        <strain evidence="2 3">NEAU-C40</strain>
    </source>
</reference>
<dbReference type="OrthoDB" id="3215396at2"/>
<evidence type="ECO:0000256" key="1">
    <source>
        <dbReference type="SAM" id="MobiDB-lite"/>
    </source>
</evidence>
<organism evidence="2 3">
    <name type="scientific">Actinacidiphila oryziradicis</name>
    <dbReference type="NCBI Taxonomy" id="2571141"/>
    <lineage>
        <taxon>Bacteria</taxon>
        <taxon>Bacillati</taxon>
        <taxon>Actinomycetota</taxon>
        <taxon>Actinomycetes</taxon>
        <taxon>Kitasatosporales</taxon>
        <taxon>Streptomycetaceae</taxon>
        <taxon>Actinacidiphila</taxon>
    </lineage>
</organism>
<evidence type="ECO:0008006" key="4">
    <source>
        <dbReference type="Google" id="ProtNLM"/>
    </source>
</evidence>
<dbReference type="Proteomes" id="UP000305778">
    <property type="component" value="Unassembled WGS sequence"/>
</dbReference>
<sequence length="272" mass="30159">MRSNSTGDPGTQNRDNAGSDAEDLPEDVQHGVDRVAELIDVGFKGTLWHQTASELYAYAFPPLLTAMRRTDKLVELTAKSATPLEMSDEERSTLHRSPPDRENLAIHTIDIAMESFPQVLEQGGYAPARHRGSGGRPARLTSFFYGRCGLVFPRVFYAWRTERTDRFLLHALRMPDGILAHALGQTGTEPVPEAVTELCDALTEMINTSKPRNRAVMRLTVNGWTQSEIADLLDIKAGDVENARYAFRRRSGPRCTAANCTYRPRSGPSGRG</sequence>
<keyword evidence="3" id="KW-1185">Reference proteome</keyword>
<feature type="compositionally biased region" description="Polar residues" evidence="1">
    <location>
        <begin position="1"/>
        <end position="16"/>
    </location>
</feature>
<dbReference type="GO" id="GO:0006355">
    <property type="term" value="P:regulation of DNA-templated transcription"/>
    <property type="evidence" value="ECO:0007669"/>
    <property type="project" value="InterPro"/>
</dbReference>
<name>A0A4V6WJ63_9ACTN</name>
<feature type="region of interest" description="Disordered" evidence="1">
    <location>
        <begin position="1"/>
        <end position="24"/>
    </location>
</feature>
<gene>
    <name evidence="2" type="ORF">FCI23_31775</name>
</gene>
<dbReference type="GO" id="GO:0003677">
    <property type="term" value="F:DNA binding"/>
    <property type="evidence" value="ECO:0007669"/>
    <property type="project" value="InterPro"/>
</dbReference>
<dbReference type="AlphaFoldDB" id="A0A4V6WJ63"/>
<dbReference type="EMBL" id="SUMC01000039">
    <property type="protein sequence ID" value="TKA06369.1"/>
    <property type="molecule type" value="Genomic_DNA"/>
</dbReference>
<proteinExistence type="predicted"/>
<dbReference type="SUPFAM" id="SSF46894">
    <property type="entry name" value="C-terminal effector domain of the bipartite response regulators"/>
    <property type="match status" value="1"/>
</dbReference>
<dbReference type="RefSeq" id="WP_136727487.1">
    <property type="nucleotide sequence ID" value="NZ_SUMC01000039.1"/>
</dbReference>
<evidence type="ECO:0000313" key="2">
    <source>
        <dbReference type="EMBL" id="TKA06369.1"/>
    </source>
</evidence>
<accession>A0A4V6WJ63</accession>
<dbReference type="InterPro" id="IPR016032">
    <property type="entry name" value="Sig_transdc_resp-reg_C-effctor"/>
</dbReference>
<comment type="caution">
    <text evidence="2">The sequence shown here is derived from an EMBL/GenBank/DDBJ whole genome shotgun (WGS) entry which is preliminary data.</text>
</comment>
<protein>
    <recommendedName>
        <fullName evidence="4">RNA polymerase sigma factor 70 region 4 type 2 domain-containing protein</fullName>
    </recommendedName>
</protein>
<evidence type="ECO:0000313" key="3">
    <source>
        <dbReference type="Proteomes" id="UP000305778"/>
    </source>
</evidence>